<dbReference type="Pfam" id="PF01541">
    <property type="entry name" value="GIY-YIG"/>
    <property type="match status" value="1"/>
</dbReference>
<evidence type="ECO:0000313" key="4">
    <source>
        <dbReference type="Proteomes" id="UP000215215"/>
    </source>
</evidence>
<dbReference type="SUPFAM" id="SSF82771">
    <property type="entry name" value="GIY-YIG endonuclease"/>
    <property type="match status" value="1"/>
</dbReference>
<dbReference type="InterPro" id="IPR050190">
    <property type="entry name" value="UPF0213_domain"/>
</dbReference>
<proteinExistence type="inferred from homology"/>
<dbReference type="EMBL" id="NOZQ01000005">
    <property type="protein sequence ID" value="OYD17552.1"/>
    <property type="molecule type" value="Genomic_DNA"/>
</dbReference>
<dbReference type="Proteomes" id="UP000215215">
    <property type="component" value="Unassembled WGS sequence"/>
</dbReference>
<dbReference type="InterPro" id="IPR000305">
    <property type="entry name" value="GIY-YIG_endonuc"/>
</dbReference>
<gene>
    <name evidence="3" type="ORF">CH333_00500</name>
</gene>
<comment type="caution">
    <text evidence="3">The sequence shown here is derived from an EMBL/GenBank/DDBJ whole genome shotgun (WGS) entry which is preliminary data.</text>
</comment>
<reference evidence="3 4" key="1">
    <citation type="submission" date="2017-07" db="EMBL/GenBank/DDBJ databases">
        <title>Recovery of genomes from metagenomes via a dereplication, aggregation, and scoring strategy.</title>
        <authorList>
            <person name="Sieber C.M."/>
            <person name="Probst A.J."/>
            <person name="Sharrar A."/>
            <person name="Thomas B.C."/>
            <person name="Hess M."/>
            <person name="Tringe S.G."/>
            <person name="Banfield J.F."/>
        </authorList>
    </citation>
    <scope>NUCLEOTIDE SEQUENCE [LARGE SCALE GENOMIC DNA]</scope>
    <source>
        <strain evidence="3">JGI_Cruoil_03_44_89</strain>
    </source>
</reference>
<evidence type="ECO:0000313" key="3">
    <source>
        <dbReference type="EMBL" id="OYD17552.1"/>
    </source>
</evidence>
<feature type="domain" description="GIY-YIG" evidence="2">
    <location>
        <begin position="1"/>
        <end position="79"/>
    </location>
</feature>
<protein>
    <recommendedName>
        <fullName evidence="2">GIY-YIG domain-containing protein</fullName>
    </recommendedName>
</protein>
<dbReference type="SMART" id="SM00465">
    <property type="entry name" value="GIYc"/>
    <property type="match status" value="1"/>
</dbReference>
<dbReference type="AlphaFoldDB" id="A0A235BZB1"/>
<evidence type="ECO:0000259" key="2">
    <source>
        <dbReference type="PROSITE" id="PS50164"/>
    </source>
</evidence>
<evidence type="ECO:0000256" key="1">
    <source>
        <dbReference type="ARBA" id="ARBA00007435"/>
    </source>
</evidence>
<organism evidence="3 4">
    <name type="scientific">candidate division WOR-3 bacterium JGI_Cruoil_03_44_89</name>
    <dbReference type="NCBI Taxonomy" id="1973748"/>
    <lineage>
        <taxon>Bacteria</taxon>
        <taxon>Bacteria division WOR-3</taxon>
    </lineage>
</organism>
<accession>A0A235BZB1</accession>
<comment type="similarity">
    <text evidence="1">Belongs to the UPF0213 family.</text>
</comment>
<dbReference type="PANTHER" id="PTHR34477">
    <property type="entry name" value="UPF0213 PROTEIN YHBQ"/>
    <property type="match status" value="1"/>
</dbReference>
<name>A0A235BZB1_UNCW3</name>
<dbReference type="PROSITE" id="PS50164">
    <property type="entry name" value="GIY_YIG"/>
    <property type="match status" value="1"/>
</dbReference>
<sequence length="80" mass="9326">MPYYVYVLKSIKDGWLYVGQTSNLQKRLLCHNQGGVRSTKGKGPFKIAYVEEYNTRSEAIRRERFFKSPQGGILKRKLVK</sequence>
<dbReference type="InterPro" id="IPR035901">
    <property type="entry name" value="GIY-YIG_endonuc_sf"/>
</dbReference>
<dbReference type="CDD" id="cd10449">
    <property type="entry name" value="GIY-YIG_SLX1_like"/>
    <property type="match status" value="1"/>
</dbReference>
<dbReference type="PANTHER" id="PTHR34477:SF1">
    <property type="entry name" value="UPF0213 PROTEIN YHBQ"/>
    <property type="match status" value="1"/>
</dbReference>
<dbReference type="Gene3D" id="3.40.1440.10">
    <property type="entry name" value="GIY-YIG endonuclease"/>
    <property type="match status" value="1"/>
</dbReference>